<evidence type="ECO:0000256" key="1">
    <source>
        <dbReference type="HAMAP-Rule" id="MF_03030"/>
    </source>
</evidence>
<dbReference type="EMBL" id="GECZ01015306">
    <property type="protein sequence ID" value="JAS54463.1"/>
    <property type="molecule type" value="Transcribed_RNA"/>
</dbReference>
<sequence length="444" mass="50416">MLSLHIRFLFRNVLTIEKIPASCKCTNNGKGNIIKSLNAENKYIYGGLLETQKQRRKRISKIVGVPNSAKKLESEKLSEVLTDFEDEIESKKSSRKRKKKSKSSEIQTDSNDSINPLPQDVPPANVTLGVNNQSLKSDSQDISRKNIKSYNTSKISTHTPISPRKSTSKINPTAENSDEFVFKSSVPIDEINYPLQNPEKLEMFNQDTLLENVLNYTFSDALIKNYSKFPSVSKIMEETMSEKNRMILSKWRKTMIAELGEEGFNNYNAGLKTRGSEFHLAVRRAVLGESTDNYSEVTVKALHSLAWMLPHLSKPMAVESIVGHPKLEYKGIPDCVALFRNVPVVIDWKLSDKPKKELKDTYEAPVQIAAYIGALNHDPNYKWGVSHGLVAVAYSNGDPCDVFLLAPQYCQMYWRHWLMRFDKFKARSHLHVDHNIDEASLGFI</sequence>
<dbReference type="GO" id="GO:0008297">
    <property type="term" value="F:single-stranded DNA exodeoxyribonuclease activity"/>
    <property type="evidence" value="ECO:0007669"/>
    <property type="project" value="UniProtKB-UniRule"/>
</dbReference>
<keyword evidence="1" id="KW-0378">Hydrolase</keyword>
<dbReference type="GO" id="GO:0006264">
    <property type="term" value="P:mitochondrial DNA replication"/>
    <property type="evidence" value="ECO:0007669"/>
    <property type="project" value="TreeGrafter"/>
</dbReference>
<feature type="compositionally biased region" description="Polar residues" evidence="2">
    <location>
        <begin position="128"/>
        <end position="137"/>
    </location>
</feature>
<comment type="similarity">
    <text evidence="1">Belongs to the MGME1 family.</text>
</comment>
<dbReference type="HAMAP" id="MF_03030">
    <property type="entry name" value="MGME1"/>
    <property type="match status" value="1"/>
</dbReference>
<feature type="region of interest" description="Disordered" evidence="2">
    <location>
        <begin position="88"/>
        <end position="173"/>
    </location>
</feature>
<dbReference type="GO" id="GO:0005739">
    <property type="term" value="C:mitochondrion"/>
    <property type="evidence" value="ECO:0007669"/>
    <property type="project" value="UniProtKB-SubCell"/>
</dbReference>
<feature type="active site" evidence="1">
    <location>
        <position position="334"/>
    </location>
</feature>
<dbReference type="AlphaFoldDB" id="A0A1B6FWQ4"/>
<reference evidence="3" key="1">
    <citation type="submission" date="2015-11" db="EMBL/GenBank/DDBJ databases">
        <title>De novo transcriptome assembly of four potential Pierce s Disease insect vectors from Arizona vineyards.</title>
        <authorList>
            <person name="Tassone E.E."/>
        </authorList>
    </citation>
    <scope>NUCLEOTIDE SEQUENCE</scope>
</reference>
<feature type="compositionally biased region" description="Polar residues" evidence="2">
    <location>
        <begin position="148"/>
        <end position="173"/>
    </location>
</feature>
<keyword evidence="1" id="KW-0540">Nuclease</keyword>
<feature type="active site" evidence="1">
    <location>
        <position position="349"/>
    </location>
</feature>
<evidence type="ECO:0000313" key="3">
    <source>
        <dbReference type="EMBL" id="JAS54463.1"/>
    </source>
</evidence>
<dbReference type="PANTHER" id="PTHR31340">
    <property type="entry name" value="MITOCHONDRIAL GENOME MAINTENANCE EXONUCLEASE 1"/>
    <property type="match status" value="1"/>
</dbReference>
<feature type="active site" evidence="1">
    <location>
        <position position="347"/>
    </location>
</feature>
<keyword evidence="1" id="KW-0269">Exonuclease</keyword>
<comment type="subcellular location">
    <subcellularLocation>
        <location evidence="1">Mitochondrion</location>
    </subcellularLocation>
</comment>
<dbReference type="EC" id="3.1.-.-" evidence="1"/>
<proteinExistence type="inferred from homology"/>
<gene>
    <name evidence="3" type="ORF">g.32235</name>
</gene>
<evidence type="ECO:0000256" key="2">
    <source>
        <dbReference type="SAM" id="MobiDB-lite"/>
    </source>
</evidence>
<organism evidence="3">
    <name type="scientific">Cuerna arida</name>
    <dbReference type="NCBI Taxonomy" id="1464854"/>
    <lineage>
        <taxon>Eukaryota</taxon>
        <taxon>Metazoa</taxon>
        <taxon>Ecdysozoa</taxon>
        <taxon>Arthropoda</taxon>
        <taxon>Hexapoda</taxon>
        <taxon>Insecta</taxon>
        <taxon>Pterygota</taxon>
        <taxon>Neoptera</taxon>
        <taxon>Paraneoptera</taxon>
        <taxon>Hemiptera</taxon>
        <taxon>Auchenorrhyncha</taxon>
        <taxon>Membracoidea</taxon>
        <taxon>Cicadellidae</taxon>
        <taxon>Cicadellinae</taxon>
        <taxon>Proconiini</taxon>
        <taxon>Cuerna</taxon>
    </lineage>
</organism>
<accession>A0A1B6FWQ4</accession>
<feature type="compositionally biased region" description="Polar residues" evidence="2">
    <location>
        <begin position="105"/>
        <end position="116"/>
    </location>
</feature>
<comment type="function">
    <text evidence="1">Metal-dependent single-stranded DNA (ssDNA) exonuclease involved in mitochondrial genome maintenance.</text>
</comment>
<dbReference type="GO" id="GO:0043504">
    <property type="term" value="P:mitochondrial DNA repair"/>
    <property type="evidence" value="ECO:0007669"/>
    <property type="project" value="UniProtKB-UniRule"/>
</dbReference>
<name>A0A1B6FWQ4_9HEMI</name>
<keyword evidence="1" id="KW-0496">Mitochondrion</keyword>
<dbReference type="PANTHER" id="PTHR31340:SF3">
    <property type="entry name" value="MITOCHONDRIAL GENOME MAINTENANCE EXONUCLEASE 1"/>
    <property type="match status" value="1"/>
</dbReference>
<protein>
    <recommendedName>
        <fullName evidence="1">Mitochondrial genome maintenance exonuclease 1</fullName>
        <ecNumber evidence="1">3.1.-.-</ecNumber>
    </recommendedName>
</protein>